<evidence type="ECO:0008006" key="3">
    <source>
        <dbReference type="Google" id="ProtNLM"/>
    </source>
</evidence>
<keyword evidence="2" id="KW-1185">Reference proteome</keyword>
<gene>
    <name evidence="1" type="ORF">SAMN04488072_12138</name>
</gene>
<dbReference type="AlphaFoldDB" id="A0A1I1AMZ3"/>
<dbReference type="EMBL" id="FOJW01000021">
    <property type="protein sequence ID" value="SFB37838.1"/>
    <property type="molecule type" value="Genomic_DNA"/>
</dbReference>
<accession>A0A1I1AMZ3</accession>
<dbReference type="SUPFAM" id="SSF54593">
    <property type="entry name" value="Glyoxalase/Bleomycin resistance protein/Dihydroxybiphenyl dioxygenase"/>
    <property type="match status" value="1"/>
</dbReference>
<dbReference type="STRING" id="237679.SAMN04488072_12138"/>
<proteinExistence type="predicted"/>
<dbReference type="Proteomes" id="UP000198642">
    <property type="component" value="Unassembled WGS sequence"/>
</dbReference>
<protein>
    <recommendedName>
        <fullName evidence="3">Glyoxalase/Bleomycin resistance protein/Dioxygenase superfamily protein</fullName>
    </recommendedName>
</protein>
<sequence length="48" mass="5448">MNRINLITLGVKDIGKSLKFYRDIGFEASVTGMRKNLLLCSLKMKDQS</sequence>
<evidence type="ECO:0000313" key="2">
    <source>
        <dbReference type="Proteomes" id="UP000198642"/>
    </source>
</evidence>
<organism evidence="1 2">
    <name type="scientific">Lentibacillus halodurans</name>
    <dbReference type="NCBI Taxonomy" id="237679"/>
    <lineage>
        <taxon>Bacteria</taxon>
        <taxon>Bacillati</taxon>
        <taxon>Bacillota</taxon>
        <taxon>Bacilli</taxon>
        <taxon>Bacillales</taxon>
        <taxon>Bacillaceae</taxon>
        <taxon>Lentibacillus</taxon>
    </lineage>
</organism>
<evidence type="ECO:0000313" key="1">
    <source>
        <dbReference type="EMBL" id="SFB37838.1"/>
    </source>
</evidence>
<reference evidence="1 2" key="1">
    <citation type="submission" date="2016-10" db="EMBL/GenBank/DDBJ databases">
        <authorList>
            <person name="de Groot N.N."/>
        </authorList>
    </citation>
    <scope>NUCLEOTIDE SEQUENCE [LARGE SCALE GENOMIC DNA]</scope>
    <source>
        <strain evidence="1 2">CGMCC 1.3702</strain>
    </source>
</reference>
<dbReference type="Gene3D" id="3.10.180.10">
    <property type="entry name" value="2,3-Dihydroxybiphenyl 1,2-Dioxygenase, domain 1"/>
    <property type="match status" value="1"/>
</dbReference>
<dbReference type="RefSeq" id="WP_425283937.1">
    <property type="nucleotide sequence ID" value="NZ_FOJW01000021.1"/>
</dbReference>
<name>A0A1I1AMZ3_9BACI</name>
<dbReference type="InterPro" id="IPR029068">
    <property type="entry name" value="Glyas_Bleomycin-R_OHBP_Dase"/>
</dbReference>